<keyword evidence="4" id="KW-1185">Reference proteome</keyword>
<evidence type="ECO:0000313" key="3">
    <source>
        <dbReference type="EMBL" id="KAL1557854.1"/>
    </source>
</evidence>
<dbReference type="InterPro" id="IPR050481">
    <property type="entry name" value="UDP-glycosyltransf_plant"/>
</dbReference>
<organism evidence="3 4">
    <name type="scientific">Salvia divinorum</name>
    <name type="common">Maria pastora</name>
    <name type="synonym">Diviner's sage</name>
    <dbReference type="NCBI Taxonomy" id="28513"/>
    <lineage>
        <taxon>Eukaryota</taxon>
        <taxon>Viridiplantae</taxon>
        <taxon>Streptophyta</taxon>
        <taxon>Embryophyta</taxon>
        <taxon>Tracheophyta</taxon>
        <taxon>Spermatophyta</taxon>
        <taxon>Magnoliopsida</taxon>
        <taxon>eudicotyledons</taxon>
        <taxon>Gunneridae</taxon>
        <taxon>Pentapetalae</taxon>
        <taxon>asterids</taxon>
        <taxon>lamiids</taxon>
        <taxon>Lamiales</taxon>
        <taxon>Lamiaceae</taxon>
        <taxon>Nepetoideae</taxon>
        <taxon>Mentheae</taxon>
        <taxon>Salviinae</taxon>
        <taxon>Salvia</taxon>
        <taxon>Salvia subgen. Calosphace</taxon>
    </lineage>
</organism>
<proteinExistence type="inferred from homology"/>
<name>A0ABD1HN25_SALDI</name>
<dbReference type="SUPFAM" id="SSF53756">
    <property type="entry name" value="UDP-Glycosyltransferase/glycogen phosphorylase"/>
    <property type="match status" value="1"/>
</dbReference>
<dbReference type="InterPro" id="IPR002213">
    <property type="entry name" value="UDP_glucos_trans"/>
</dbReference>
<dbReference type="PANTHER" id="PTHR48049">
    <property type="entry name" value="GLYCOSYLTRANSFERASE"/>
    <property type="match status" value="1"/>
</dbReference>
<evidence type="ECO:0000256" key="1">
    <source>
        <dbReference type="ARBA" id="ARBA00009995"/>
    </source>
</evidence>
<comment type="caution">
    <text evidence="3">The sequence shown here is derived from an EMBL/GenBank/DDBJ whole genome shotgun (WGS) entry which is preliminary data.</text>
</comment>
<dbReference type="Pfam" id="PF00201">
    <property type="entry name" value="UDPGT"/>
    <property type="match status" value="1"/>
</dbReference>
<dbReference type="Gene3D" id="3.40.50.2000">
    <property type="entry name" value="Glycogen Phosphorylase B"/>
    <property type="match status" value="2"/>
</dbReference>
<dbReference type="PANTHER" id="PTHR48049:SF75">
    <property type="entry name" value="UDP-RHAMNOSE:RHAMNOSYLTRANSFERASE 1"/>
    <property type="match status" value="1"/>
</dbReference>
<sequence>MEAKTHHIMMFPWLAFGHMIPFFELSKRLASKGMFVSYVSTPRNLQRLPPIPSSLAAKMELLEIPMQPVDGLPENCEATMDIPKAQTPFLKKAHDMLAEPFEHLLQKMVPMPDLILVDFAAYRISEVAAKYGVRTAFFSVYTAATLAYLGSPGELKDGKQRQRPECHIKPPDWIPFPSRIAQRKEYAAWMMRNTHVPDVSGVSSGQRLAKVVEESSFVLVRSCEEFEGKYLNLIRELYQKPVLPIGLLPPMTEESEHASADSSWLGTCKWLDGKEPKSVLFVGFGSEYKMPLEEIHELAFSIELSRLPFVWILRKPQGVDSSDLLPPGFASRTQSQGLVVLGWAPQQEILAHPAIGGCFFHSGWGTCVESLAHGHPLILLPFVSDQGLTAKLIAENQAGYEVPRNKDGSFSREVVAESIRRVLVEEEGEQLRLKAAELQSVFGNHESQDNCINKFVDHLKNIMITKQA</sequence>
<evidence type="ECO:0000313" key="4">
    <source>
        <dbReference type="Proteomes" id="UP001567538"/>
    </source>
</evidence>
<dbReference type="GO" id="GO:0016757">
    <property type="term" value="F:glycosyltransferase activity"/>
    <property type="evidence" value="ECO:0007669"/>
    <property type="project" value="UniProtKB-ARBA"/>
</dbReference>
<evidence type="ECO:0000256" key="2">
    <source>
        <dbReference type="ARBA" id="ARBA00022679"/>
    </source>
</evidence>
<dbReference type="FunFam" id="3.40.50.2000:FF:000037">
    <property type="entry name" value="Glycosyltransferase"/>
    <property type="match status" value="1"/>
</dbReference>
<dbReference type="CDD" id="cd03784">
    <property type="entry name" value="GT1_Gtf-like"/>
    <property type="match status" value="1"/>
</dbReference>
<dbReference type="Proteomes" id="UP001567538">
    <property type="component" value="Unassembled WGS sequence"/>
</dbReference>
<accession>A0ABD1HN25</accession>
<protein>
    <submittedName>
        <fullName evidence="3">UDP-rhamnose:rhamnosyltransferase 1</fullName>
    </submittedName>
</protein>
<keyword evidence="2" id="KW-0808">Transferase</keyword>
<reference evidence="3 4" key="1">
    <citation type="submission" date="2024-06" db="EMBL/GenBank/DDBJ databases">
        <title>A chromosome level genome sequence of Diviner's sage (Salvia divinorum).</title>
        <authorList>
            <person name="Ford S.A."/>
            <person name="Ro D.-K."/>
            <person name="Ness R.W."/>
            <person name="Phillips M.A."/>
        </authorList>
    </citation>
    <scope>NUCLEOTIDE SEQUENCE [LARGE SCALE GENOMIC DNA]</scope>
    <source>
        <strain evidence="3">SAF-2024a</strain>
        <tissue evidence="3">Leaf</tissue>
    </source>
</reference>
<dbReference type="AlphaFoldDB" id="A0ABD1HN25"/>
<comment type="similarity">
    <text evidence="1">Belongs to the UDP-glycosyltransferase family.</text>
</comment>
<dbReference type="EMBL" id="JBEAFC010000004">
    <property type="protein sequence ID" value="KAL1557854.1"/>
    <property type="molecule type" value="Genomic_DNA"/>
</dbReference>
<gene>
    <name evidence="3" type="ORF">AAHA92_08389</name>
</gene>